<proteinExistence type="predicted"/>
<comment type="caution">
    <text evidence="1">The sequence shown here is derived from an EMBL/GenBank/DDBJ whole genome shotgun (WGS) entry which is preliminary data.</text>
</comment>
<reference evidence="2" key="1">
    <citation type="journal article" date="2019" name="Int. J. Syst. Evol. Microbiol.">
        <title>The Global Catalogue of Microorganisms (GCM) 10K type strain sequencing project: providing services to taxonomists for standard genome sequencing and annotation.</title>
        <authorList>
            <consortium name="The Broad Institute Genomics Platform"/>
            <consortium name="The Broad Institute Genome Sequencing Center for Infectious Disease"/>
            <person name="Wu L."/>
            <person name="Ma J."/>
        </authorList>
    </citation>
    <scope>NUCLEOTIDE SEQUENCE [LARGE SCALE GENOMIC DNA]</scope>
    <source>
        <strain evidence="2">NBRC 106348</strain>
    </source>
</reference>
<dbReference type="Proteomes" id="UP001157091">
    <property type="component" value="Unassembled WGS sequence"/>
</dbReference>
<evidence type="ECO:0000313" key="2">
    <source>
        <dbReference type="Proteomes" id="UP001157091"/>
    </source>
</evidence>
<sequence>MTRFDELPAEQQAELVRLGEGAADVFEKSFSPDSSHHVPPLIALRQVRYQRSYLERRAAELVAEARAEGISWHQVGVALGTTGEAARRRYSAA</sequence>
<dbReference type="RefSeq" id="WP_284291973.1">
    <property type="nucleotide sequence ID" value="NZ_BSUK01000001.1"/>
</dbReference>
<keyword evidence="2" id="KW-1185">Reference proteome</keyword>
<dbReference type="EMBL" id="BSUK01000001">
    <property type="protein sequence ID" value="GMA22816.1"/>
    <property type="molecule type" value="Genomic_DNA"/>
</dbReference>
<organism evidence="1 2">
    <name type="scientific">Luteimicrobium album</name>
    <dbReference type="NCBI Taxonomy" id="1054550"/>
    <lineage>
        <taxon>Bacteria</taxon>
        <taxon>Bacillati</taxon>
        <taxon>Actinomycetota</taxon>
        <taxon>Actinomycetes</taxon>
        <taxon>Micrococcales</taxon>
        <taxon>Luteimicrobium</taxon>
    </lineage>
</organism>
<evidence type="ECO:0000313" key="1">
    <source>
        <dbReference type="EMBL" id="GMA22816.1"/>
    </source>
</evidence>
<name>A0ABQ6HXR8_9MICO</name>
<gene>
    <name evidence="1" type="ORF">GCM10025864_05750</name>
</gene>
<protein>
    <submittedName>
        <fullName evidence="1">Uncharacterized protein</fullName>
    </submittedName>
</protein>
<accession>A0ABQ6HXR8</accession>